<evidence type="ECO:0000313" key="4">
    <source>
        <dbReference type="EMBL" id="ROT36469.1"/>
    </source>
</evidence>
<dbReference type="RefSeq" id="XP_028464275.1">
    <property type="nucleotide sequence ID" value="XM_028614444.1"/>
</dbReference>
<evidence type="ECO:0000256" key="3">
    <source>
        <dbReference type="SAM" id="Phobius"/>
    </source>
</evidence>
<dbReference type="EMBL" id="ML119059">
    <property type="protein sequence ID" value="ROT36469.1"/>
    <property type="molecule type" value="Genomic_DNA"/>
</dbReference>
<keyword evidence="5" id="KW-1185">Reference proteome</keyword>
<feature type="transmembrane region" description="Helical" evidence="3">
    <location>
        <begin position="245"/>
        <end position="268"/>
    </location>
</feature>
<keyword evidence="3" id="KW-1133">Transmembrane helix</keyword>
<gene>
    <name evidence="4" type="ORF">SODALDRAFT_362275</name>
</gene>
<protein>
    <submittedName>
        <fullName evidence="4">Uncharacterized protein</fullName>
    </submittedName>
</protein>
<feature type="compositionally biased region" description="Polar residues" evidence="2">
    <location>
        <begin position="495"/>
        <end position="520"/>
    </location>
</feature>
<dbReference type="AlphaFoldDB" id="A0A3N2PPP0"/>
<name>A0A3N2PPP0_SODAK</name>
<feature type="compositionally biased region" description="Polar residues" evidence="2">
    <location>
        <begin position="299"/>
        <end position="310"/>
    </location>
</feature>
<feature type="region of interest" description="Disordered" evidence="2">
    <location>
        <begin position="278"/>
        <end position="311"/>
    </location>
</feature>
<feature type="compositionally biased region" description="Polar residues" evidence="2">
    <location>
        <begin position="550"/>
        <end position="565"/>
    </location>
</feature>
<dbReference type="GeneID" id="39582922"/>
<feature type="region of interest" description="Disordered" evidence="2">
    <location>
        <begin position="1"/>
        <end position="38"/>
    </location>
</feature>
<evidence type="ECO:0000313" key="5">
    <source>
        <dbReference type="Proteomes" id="UP000272025"/>
    </source>
</evidence>
<keyword evidence="3" id="KW-0812">Transmembrane</keyword>
<accession>A0A3N2PPP0</accession>
<feature type="transmembrane region" description="Helical" evidence="3">
    <location>
        <begin position="211"/>
        <end position="233"/>
    </location>
</feature>
<feature type="compositionally biased region" description="Low complexity" evidence="2">
    <location>
        <begin position="521"/>
        <end position="536"/>
    </location>
</feature>
<keyword evidence="3" id="KW-0472">Membrane</keyword>
<feature type="region of interest" description="Disordered" evidence="2">
    <location>
        <begin position="466"/>
        <end position="565"/>
    </location>
</feature>
<keyword evidence="1" id="KW-0175">Coiled coil</keyword>
<sequence length="672" mass="73288">MQDGFMRSSMQPRRHRRLNFTYSQAPPGPRPRPGTDRQHLVSTFPFNPIPGLDDSLWSQLVSHLPPSSSFSQNRSGRAIGVLALFQSTNRIMDVSHLDRTKPRKEKRRYSSVALDLSKIPQYQLSSPPPFFTFLTFLTSFGHYHSKDNALKRSHFDNLTPASTFNVISFYAIFLSVKEQQTTRTINITTMDLGAQDKCHSGNASDRPKPTVFHTFISTTFALVAFFALCEVAVRGAFPFNHLAALLSSCCSIEFVSTVVLLLLFLLFLPSSAFTPRNVKNESPAQLPAHRRQSLEKTQDVPSSPSTSTGVQAGASFTKLTTSGGALCTRPRATCEAVDAMRTKEQAEVDRLDDQLWHVQLQITSAFTAKVDAEKRAALAEKRADDAIAAAKKEAEDRINRVIDDAQEKLKQIQAEADREGAAAHEKADLHCEEIKMKNKKIAELEEELCLFKRDAVAPQTVGGLRQKNHALEEESKPLCASSTTSTPPTPPHGGTNKSVSEQGSGVRTPPTHSQSNPDNQSHSSTPSSAKSKSSMSPLDDMSPTTKKRNTSPSRPLSFSPTLSTPTISHATMATSTKSMFEQAAASANKLISSSVLPPALPFSASAPAHVGSSAAGHGKSLFGRVTYPPGHTHAGQSWGSAHNAVMNSKAEQPMDGVKADWEDEDVDWQDIL</sequence>
<reference evidence="4 5" key="1">
    <citation type="journal article" date="2018" name="Mol. Ecol.">
        <title>The obligate alkalophilic soda-lake fungus Sodiomyces alkalinus has shifted to a protein diet.</title>
        <authorList>
            <person name="Grum-Grzhimaylo A.A."/>
            <person name="Falkoski D.L."/>
            <person name="van den Heuvel J."/>
            <person name="Valero-Jimenez C.A."/>
            <person name="Min B."/>
            <person name="Choi I.G."/>
            <person name="Lipzen A."/>
            <person name="Daum C.G."/>
            <person name="Aanen D.K."/>
            <person name="Tsang A."/>
            <person name="Henrissat B."/>
            <person name="Bilanenko E.N."/>
            <person name="de Vries R.P."/>
            <person name="van Kan J.A.L."/>
            <person name="Grigoriev I.V."/>
            <person name="Debets A.J.M."/>
        </authorList>
    </citation>
    <scope>NUCLEOTIDE SEQUENCE [LARGE SCALE GENOMIC DNA]</scope>
    <source>
        <strain evidence="4 5">F11</strain>
    </source>
</reference>
<feature type="coiled-coil region" evidence="1">
    <location>
        <begin position="369"/>
        <end position="447"/>
    </location>
</feature>
<dbReference type="Proteomes" id="UP000272025">
    <property type="component" value="Unassembled WGS sequence"/>
</dbReference>
<organism evidence="4 5">
    <name type="scientific">Sodiomyces alkalinus (strain CBS 110278 / VKM F-3762 / F11)</name>
    <name type="common">Alkaliphilic filamentous fungus</name>
    <dbReference type="NCBI Taxonomy" id="1314773"/>
    <lineage>
        <taxon>Eukaryota</taxon>
        <taxon>Fungi</taxon>
        <taxon>Dikarya</taxon>
        <taxon>Ascomycota</taxon>
        <taxon>Pezizomycotina</taxon>
        <taxon>Sordariomycetes</taxon>
        <taxon>Hypocreomycetidae</taxon>
        <taxon>Glomerellales</taxon>
        <taxon>Plectosphaerellaceae</taxon>
        <taxon>Sodiomyces</taxon>
    </lineage>
</organism>
<evidence type="ECO:0000256" key="1">
    <source>
        <dbReference type="SAM" id="Coils"/>
    </source>
</evidence>
<proteinExistence type="predicted"/>
<evidence type="ECO:0000256" key="2">
    <source>
        <dbReference type="SAM" id="MobiDB-lite"/>
    </source>
</evidence>